<feature type="region of interest" description="Disordered" evidence="1">
    <location>
        <begin position="231"/>
        <end position="363"/>
    </location>
</feature>
<sequence length="502" mass="56891">MEYWLQLVNEQRQKLLQEAQQPESKYVSVYSLEGSTILPPLMTPQRRREMQQHRATALAIEGYLKVKNECQPKAPPQRKPKPKKAEDSPLIVMGRFPQQLQRSKTLIYDNGLNRIIKSPTPTPPIITTFPLLIEEPPLMAVQRAAVQLSGPLFAVSNKSLVARAMPPAKPLIPGPRRITQKLTVEEREEQEKRQNLRLEHKHAMNLIQVAKAIPWGVFQIAPLLRSNTDPILQRMPQGHTESSLQGMPHSHTESNLQNMPHGHTESDLQRKSSNTESSLRLHPQLWKRQNTVVYSCPNTPKKSNYSADKKQQNETQEEPKEEHKERRKEGAKKEPKNESKQERQSLEGKGAKAKGRFSLSPRRRALPHNVSCCGHAFVPSLTSATQRRRSYDPQASLMRDAKQKGAGKQPSPGTPLKAAPCDRARGGETTQPPSNTPKATSSTLTIAQEQEQQRQRFLALVSQQAKEQQRLQSRFEAQQQILIDQMLHEVRQLSSEATESID</sequence>
<feature type="compositionally biased region" description="Basic and acidic residues" evidence="1">
    <location>
        <begin position="307"/>
        <end position="350"/>
    </location>
</feature>
<feature type="compositionally biased region" description="Polar residues" evidence="1">
    <location>
        <begin position="428"/>
        <end position="450"/>
    </location>
</feature>
<gene>
    <name evidence="2" type="ORF">DMAD_10379</name>
</gene>
<protein>
    <submittedName>
        <fullName evidence="2">Uncharacterized protein</fullName>
    </submittedName>
</protein>
<keyword evidence="3" id="KW-1185">Reference proteome</keyword>
<feature type="region of interest" description="Disordered" evidence="1">
    <location>
        <begin position="69"/>
        <end position="88"/>
    </location>
</feature>
<feature type="region of interest" description="Disordered" evidence="1">
    <location>
        <begin position="383"/>
        <end position="453"/>
    </location>
</feature>
<dbReference type="EMBL" id="AP029263">
    <property type="protein sequence ID" value="BFF92293.1"/>
    <property type="molecule type" value="Genomic_DNA"/>
</dbReference>
<reference evidence="2 3" key="1">
    <citation type="submission" date="2024-02" db="EMBL/GenBank/DDBJ databases">
        <title>A chromosome-level genome assembly of Drosophila madeirensis, a fruit fly species endemic to Madeira island.</title>
        <authorList>
            <person name="Tomihara K."/>
            <person name="Llopart A."/>
            <person name="Yamamoto D."/>
        </authorList>
    </citation>
    <scope>NUCLEOTIDE SEQUENCE [LARGE SCALE GENOMIC DNA]</scope>
    <source>
        <strain evidence="2 3">RF1</strain>
    </source>
</reference>
<dbReference type="AlphaFoldDB" id="A0AAU9F9E7"/>
<name>A0AAU9F9E7_DROMD</name>
<organism evidence="2 3">
    <name type="scientific">Drosophila madeirensis</name>
    <name type="common">Fruit fly</name>
    <dbReference type="NCBI Taxonomy" id="30013"/>
    <lineage>
        <taxon>Eukaryota</taxon>
        <taxon>Metazoa</taxon>
        <taxon>Ecdysozoa</taxon>
        <taxon>Arthropoda</taxon>
        <taxon>Hexapoda</taxon>
        <taxon>Insecta</taxon>
        <taxon>Pterygota</taxon>
        <taxon>Neoptera</taxon>
        <taxon>Endopterygota</taxon>
        <taxon>Diptera</taxon>
        <taxon>Brachycera</taxon>
        <taxon>Muscomorpha</taxon>
        <taxon>Ephydroidea</taxon>
        <taxon>Drosophilidae</taxon>
        <taxon>Drosophila</taxon>
        <taxon>Sophophora</taxon>
    </lineage>
</organism>
<feature type="compositionally biased region" description="Polar residues" evidence="1">
    <location>
        <begin position="287"/>
        <end position="306"/>
    </location>
</feature>
<dbReference type="Pfam" id="PF16025">
    <property type="entry name" value="CaM_bind"/>
    <property type="match status" value="1"/>
</dbReference>
<accession>A0AAU9F9E7</accession>
<feature type="compositionally biased region" description="Basic residues" evidence="1">
    <location>
        <begin position="351"/>
        <end position="363"/>
    </location>
</feature>
<proteinExistence type="predicted"/>
<dbReference type="Proteomes" id="UP001500889">
    <property type="component" value="Chromosome O"/>
</dbReference>
<evidence type="ECO:0000256" key="1">
    <source>
        <dbReference type="SAM" id="MobiDB-lite"/>
    </source>
</evidence>
<evidence type="ECO:0000313" key="3">
    <source>
        <dbReference type="Proteomes" id="UP001500889"/>
    </source>
</evidence>
<evidence type="ECO:0000313" key="2">
    <source>
        <dbReference type="EMBL" id="BFF92293.1"/>
    </source>
</evidence>